<gene>
    <name evidence="8" type="ORF">SLS53_003411</name>
</gene>
<evidence type="ECO:0000256" key="5">
    <source>
        <dbReference type="ARBA" id="ARBA00022857"/>
    </source>
</evidence>
<evidence type="ECO:0000256" key="7">
    <source>
        <dbReference type="SAM" id="MobiDB-lite"/>
    </source>
</evidence>
<dbReference type="Gene3D" id="3.50.50.60">
    <property type="entry name" value="FAD/NAD(P)-binding domain"/>
    <property type="match status" value="2"/>
</dbReference>
<dbReference type="SUPFAM" id="SSF51905">
    <property type="entry name" value="FAD/NAD(P)-binding domain"/>
    <property type="match status" value="1"/>
</dbReference>
<evidence type="ECO:0000256" key="2">
    <source>
        <dbReference type="ARBA" id="ARBA00010139"/>
    </source>
</evidence>
<proteinExistence type="inferred from homology"/>
<organism evidence="8 9">
    <name type="scientific">Cytospora paraplurivora</name>
    <dbReference type="NCBI Taxonomy" id="2898453"/>
    <lineage>
        <taxon>Eukaryota</taxon>
        <taxon>Fungi</taxon>
        <taxon>Dikarya</taxon>
        <taxon>Ascomycota</taxon>
        <taxon>Pezizomycotina</taxon>
        <taxon>Sordariomycetes</taxon>
        <taxon>Sordariomycetidae</taxon>
        <taxon>Diaporthales</taxon>
        <taxon>Cytosporaceae</taxon>
        <taxon>Cytospora</taxon>
    </lineage>
</organism>
<name>A0AAN9UCR3_9PEZI</name>
<evidence type="ECO:0000256" key="1">
    <source>
        <dbReference type="ARBA" id="ARBA00001974"/>
    </source>
</evidence>
<keyword evidence="6" id="KW-0560">Oxidoreductase</keyword>
<keyword evidence="5" id="KW-0521">NADP</keyword>
<dbReference type="AlphaFoldDB" id="A0AAN9UCR3"/>
<dbReference type="PANTHER" id="PTHR43098">
    <property type="entry name" value="L-ORNITHINE N(5)-MONOOXYGENASE-RELATED"/>
    <property type="match status" value="1"/>
</dbReference>
<keyword evidence="3" id="KW-0285">Flavoprotein</keyword>
<evidence type="ECO:0000256" key="3">
    <source>
        <dbReference type="ARBA" id="ARBA00022630"/>
    </source>
</evidence>
<evidence type="ECO:0000313" key="9">
    <source>
        <dbReference type="Proteomes" id="UP001320245"/>
    </source>
</evidence>
<evidence type="ECO:0000256" key="6">
    <source>
        <dbReference type="ARBA" id="ARBA00023002"/>
    </source>
</evidence>
<comment type="similarity">
    <text evidence="2">Belongs to the FAD-binding monooxygenase family.</text>
</comment>
<dbReference type="PANTHER" id="PTHR43098:SF2">
    <property type="entry name" value="FAD-BINDING MONOOXYGENASE AUSB-RELATED"/>
    <property type="match status" value="1"/>
</dbReference>
<sequence length="654" mass="72456">MVANSEQPVADSPVPAQQVSSVDVEALAKKYAEEKEKRQRPDGAAQYVELEEADKFASLARDPWVDYDALNSQTPALVDGQEVQVVILGAGHGALLYAARLIEAGIPAEGIRLVDIAGGFGGTWYWNRYPGVMCDTEAYVYLPLLEETGFIPKHRYSYGEELRNHSERIARHYGIADKAVFCTNITNAEWNDDTRRWALKMVQDRGPGHETVSFTAYSQFFIHCTGYLHHPKAPKIPGLEGFEGEILHAARWNYDITGGSPADQTLTRLEGKRVGILGTGSTSIQVTPKVAQFAKETYVFQRTPGSVGPRSQKETDLAEWKATVATKPGWQLERTINFEKLCQGEEADDRYLNDGWSKLRTFTVITGRSDVPVMAKEDIKKHIDDYMQRDVPFQEAIRHRVDQIVRDPKTAEALKPWYPSWCKRPGFHDEYLQTFNLPSVHLVDISSTKGVTKATPKGLVGGGQEVELDVIILSTGFRPPLNIRHPDPGAKSNTVIIGRNSLKMEEKWATTGGGTLHGLTTSSFPNFFLSGPNNAASGPNYTGMLETMARHTAYIVSESLRRAGDPSRVALEPSVEAEEAWVSEIVRYGAWSSPVAVCTPGLFNGDGDALLPVSEEEQYKMLRNGVYAKGLPVYRELLGDWRADGRLEGIVLRG</sequence>
<dbReference type="InterPro" id="IPR050775">
    <property type="entry name" value="FAD-binding_Monooxygenases"/>
</dbReference>
<dbReference type="InterPro" id="IPR036188">
    <property type="entry name" value="FAD/NAD-bd_sf"/>
</dbReference>
<keyword evidence="4" id="KW-0274">FAD</keyword>
<evidence type="ECO:0000256" key="4">
    <source>
        <dbReference type="ARBA" id="ARBA00022827"/>
    </source>
</evidence>
<dbReference type="GO" id="GO:0016491">
    <property type="term" value="F:oxidoreductase activity"/>
    <property type="evidence" value="ECO:0007669"/>
    <property type="project" value="UniProtKB-KW"/>
</dbReference>
<dbReference type="Proteomes" id="UP001320245">
    <property type="component" value="Unassembled WGS sequence"/>
</dbReference>
<reference evidence="8 9" key="1">
    <citation type="journal article" date="2023" name="PLoS ONE">
        <title>Cytospora paraplurivora sp. nov. isolated from orchards with fruit tree decline syndrome in Ontario, Canada.</title>
        <authorList>
            <person name="Ilyukhin E."/>
            <person name="Nguyen H.D.T."/>
            <person name="Castle A.J."/>
            <person name="Ellouze W."/>
        </authorList>
    </citation>
    <scope>NUCLEOTIDE SEQUENCE [LARGE SCALE GENOMIC DNA]</scope>
    <source>
        <strain evidence="8 9">FDS-564</strain>
    </source>
</reference>
<feature type="region of interest" description="Disordered" evidence="7">
    <location>
        <begin position="1"/>
        <end position="20"/>
    </location>
</feature>
<dbReference type="EMBL" id="JAJSPL020000010">
    <property type="protein sequence ID" value="KAK7744526.1"/>
    <property type="molecule type" value="Genomic_DNA"/>
</dbReference>
<accession>A0AAN9UCR3</accession>
<comment type="cofactor">
    <cofactor evidence="1">
        <name>FAD</name>
        <dbReference type="ChEBI" id="CHEBI:57692"/>
    </cofactor>
</comment>
<protein>
    <submittedName>
        <fullName evidence="8">Uncharacterized protein</fullName>
    </submittedName>
</protein>
<evidence type="ECO:0000313" key="8">
    <source>
        <dbReference type="EMBL" id="KAK7744526.1"/>
    </source>
</evidence>
<comment type="caution">
    <text evidence="8">The sequence shown here is derived from an EMBL/GenBank/DDBJ whole genome shotgun (WGS) entry which is preliminary data.</text>
</comment>
<keyword evidence="9" id="KW-1185">Reference proteome</keyword>